<proteinExistence type="predicted"/>
<evidence type="ECO:0000256" key="1">
    <source>
        <dbReference type="SAM" id="MobiDB-lite"/>
    </source>
</evidence>
<reference evidence="3 4" key="1">
    <citation type="submission" date="2018-07" db="EMBL/GenBank/DDBJ databases">
        <title>The complete nuclear genome of the prasinophyte Chloropicon primus (CCMP1205).</title>
        <authorList>
            <person name="Pombert J.-F."/>
            <person name="Otis C."/>
            <person name="Turmel M."/>
            <person name="Lemieux C."/>
        </authorList>
    </citation>
    <scope>NUCLEOTIDE SEQUENCE [LARGE SCALE GENOMIC DNA]</scope>
    <source>
        <strain evidence="3 4">CCMP1205</strain>
    </source>
</reference>
<organism evidence="3 4">
    <name type="scientific">Chloropicon primus</name>
    <dbReference type="NCBI Taxonomy" id="1764295"/>
    <lineage>
        <taxon>Eukaryota</taxon>
        <taxon>Viridiplantae</taxon>
        <taxon>Chlorophyta</taxon>
        <taxon>Chloropicophyceae</taxon>
        <taxon>Chloropicales</taxon>
        <taxon>Chloropicaceae</taxon>
        <taxon>Chloropicon</taxon>
    </lineage>
</organism>
<dbReference type="Proteomes" id="UP000316726">
    <property type="component" value="Chromosome 12"/>
</dbReference>
<feature type="region of interest" description="Disordered" evidence="1">
    <location>
        <begin position="1"/>
        <end position="75"/>
    </location>
</feature>
<feature type="transmembrane region" description="Helical" evidence="2">
    <location>
        <begin position="103"/>
        <end position="127"/>
    </location>
</feature>
<keyword evidence="2" id="KW-0472">Membrane</keyword>
<protein>
    <recommendedName>
        <fullName evidence="5">DUF4605 domain-containing protein</fullName>
    </recommendedName>
</protein>
<dbReference type="EMBL" id="CP031045">
    <property type="protein sequence ID" value="QDZ24140.1"/>
    <property type="molecule type" value="Genomic_DNA"/>
</dbReference>
<keyword evidence="2" id="KW-0812">Transmembrane</keyword>
<feature type="region of interest" description="Disordered" evidence="1">
    <location>
        <begin position="134"/>
        <end position="177"/>
    </location>
</feature>
<dbReference type="PANTHER" id="PTHR33690:SF3">
    <property type="entry name" value="UBIQUITIN-LIKE DOMAIN-CONTAINING PROTEIN"/>
    <property type="match status" value="1"/>
</dbReference>
<accession>A0A5B8MXE3</accession>
<sequence length="177" mass="18529">MVRILENGEIVPDDDPRAQGMRQSASASTTLPNAPLPSPPAVTHRRRGASGASASGGSGSGGGWKGRESSSGSSGFKVVHRGGTFMGLPDVEFLGTRFQAIHVLLVVGSFFFLGWRGIFVALLVWLLSVQPNSQTAKHRDGSSAVRGGSRTPSRAANKSSSSNKRLFTGKGHRLGSE</sequence>
<keyword evidence="2" id="KW-1133">Transmembrane helix</keyword>
<gene>
    <name evidence="3" type="ORF">A3770_12p66580</name>
</gene>
<evidence type="ECO:0008006" key="5">
    <source>
        <dbReference type="Google" id="ProtNLM"/>
    </source>
</evidence>
<evidence type="ECO:0000256" key="2">
    <source>
        <dbReference type="SAM" id="Phobius"/>
    </source>
</evidence>
<feature type="compositionally biased region" description="Gly residues" evidence="1">
    <location>
        <begin position="54"/>
        <end position="64"/>
    </location>
</feature>
<evidence type="ECO:0000313" key="4">
    <source>
        <dbReference type="Proteomes" id="UP000316726"/>
    </source>
</evidence>
<dbReference type="InterPro" id="IPR052502">
    <property type="entry name" value="FAM241_domain"/>
</dbReference>
<dbReference type="PANTHER" id="PTHR33690">
    <property type="entry name" value="DUF4605 DOMAIN-CONTAINING PROTEIN"/>
    <property type="match status" value="1"/>
</dbReference>
<feature type="compositionally biased region" description="Polar residues" evidence="1">
    <location>
        <begin position="21"/>
        <end position="32"/>
    </location>
</feature>
<feature type="compositionally biased region" description="Low complexity" evidence="1">
    <location>
        <begin position="153"/>
        <end position="165"/>
    </location>
</feature>
<evidence type="ECO:0000313" key="3">
    <source>
        <dbReference type="EMBL" id="QDZ24140.1"/>
    </source>
</evidence>
<dbReference type="OrthoDB" id="10060343at2759"/>
<dbReference type="AlphaFoldDB" id="A0A5B8MXE3"/>
<name>A0A5B8MXE3_9CHLO</name>
<keyword evidence="4" id="KW-1185">Reference proteome</keyword>